<evidence type="ECO:0000313" key="2">
    <source>
        <dbReference type="EMBL" id="OBT92523.1"/>
    </source>
</evidence>
<dbReference type="RefSeq" id="XP_018126256.1">
    <property type="nucleotide sequence ID" value="XM_018278864.2"/>
</dbReference>
<dbReference type="GeneID" id="28842836"/>
<protein>
    <submittedName>
        <fullName evidence="2">Uncharacterized protein</fullName>
    </submittedName>
</protein>
<evidence type="ECO:0000256" key="1">
    <source>
        <dbReference type="SAM" id="MobiDB-lite"/>
    </source>
</evidence>
<proteinExistence type="predicted"/>
<feature type="region of interest" description="Disordered" evidence="1">
    <location>
        <begin position="139"/>
        <end position="172"/>
    </location>
</feature>
<sequence length="172" mass="19305">MALQIPERSGLFPSRKSGNNLLLGGFRSPTATSPQDLSWHLPEEVAAHNVTRSKAHHLLLKLGHYETLLALERESSRALTLSLQSMQRQVVSANEKRTHAEEALRNCPGCQQMNNIGIAIETDVSQRTPFFDMGVNSDEGLLIEQNRQPSKRKRADEDHMPIKRMKSGPENE</sequence>
<dbReference type="EMBL" id="KV460266">
    <property type="protein sequence ID" value="OBT92523.1"/>
    <property type="molecule type" value="Genomic_DNA"/>
</dbReference>
<gene>
    <name evidence="2" type="ORF">VE01_09450</name>
</gene>
<dbReference type="OrthoDB" id="3435941at2759"/>
<name>A0A1B8G9L4_9PEZI</name>
<accession>A0A1B8G9L4</accession>
<reference evidence="2 3" key="1">
    <citation type="submission" date="2016-03" db="EMBL/GenBank/DDBJ databases">
        <title>Comparative genomics of Pseudogymnoascus destructans, the fungus causing white-nose syndrome of bats.</title>
        <authorList>
            <person name="Palmer J.M."/>
            <person name="Drees K.P."/>
            <person name="Foster J.T."/>
            <person name="Lindner D.L."/>
        </authorList>
    </citation>
    <scope>NUCLEOTIDE SEQUENCE [LARGE SCALE GENOMIC DNA]</scope>
    <source>
        <strain evidence="2 3">UAMH 10579</strain>
    </source>
</reference>
<evidence type="ECO:0000313" key="3">
    <source>
        <dbReference type="Proteomes" id="UP000091956"/>
    </source>
</evidence>
<dbReference type="Proteomes" id="UP000091956">
    <property type="component" value="Unassembled WGS sequence"/>
</dbReference>
<dbReference type="AlphaFoldDB" id="A0A1B8G9L4"/>
<reference evidence="3" key="2">
    <citation type="journal article" date="2018" name="Nat. Commun.">
        <title>Extreme sensitivity to ultraviolet light in the fungal pathogen causing white-nose syndrome of bats.</title>
        <authorList>
            <person name="Palmer J.M."/>
            <person name="Drees K.P."/>
            <person name="Foster J.T."/>
            <person name="Lindner D.L."/>
        </authorList>
    </citation>
    <scope>NUCLEOTIDE SEQUENCE [LARGE SCALE GENOMIC DNA]</scope>
    <source>
        <strain evidence="3">UAMH 10579</strain>
    </source>
</reference>
<keyword evidence="3" id="KW-1185">Reference proteome</keyword>
<organism evidence="2 3">
    <name type="scientific">Pseudogymnoascus verrucosus</name>
    <dbReference type="NCBI Taxonomy" id="342668"/>
    <lineage>
        <taxon>Eukaryota</taxon>
        <taxon>Fungi</taxon>
        <taxon>Dikarya</taxon>
        <taxon>Ascomycota</taxon>
        <taxon>Pezizomycotina</taxon>
        <taxon>Leotiomycetes</taxon>
        <taxon>Thelebolales</taxon>
        <taxon>Thelebolaceae</taxon>
        <taxon>Pseudogymnoascus</taxon>
    </lineage>
</organism>
<feature type="compositionally biased region" description="Basic and acidic residues" evidence="1">
    <location>
        <begin position="154"/>
        <end position="172"/>
    </location>
</feature>